<accession>A0AAJ0MKT7</accession>
<evidence type="ECO:0000313" key="1">
    <source>
        <dbReference type="EMBL" id="KAK3364155.1"/>
    </source>
</evidence>
<gene>
    <name evidence="1" type="ORF">B0T25DRAFT_563172</name>
</gene>
<keyword evidence="2" id="KW-1185">Reference proteome</keyword>
<proteinExistence type="predicted"/>
<protein>
    <submittedName>
        <fullName evidence="1">Uncharacterized protein</fullName>
    </submittedName>
</protein>
<dbReference type="Proteomes" id="UP001275084">
    <property type="component" value="Unassembled WGS sequence"/>
</dbReference>
<evidence type="ECO:0000313" key="2">
    <source>
        <dbReference type="Proteomes" id="UP001275084"/>
    </source>
</evidence>
<name>A0AAJ0MKT7_9PEZI</name>
<reference evidence="1" key="2">
    <citation type="submission" date="2023-06" db="EMBL/GenBank/DDBJ databases">
        <authorList>
            <consortium name="Lawrence Berkeley National Laboratory"/>
            <person name="Haridas S."/>
            <person name="Hensen N."/>
            <person name="Bonometti L."/>
            <person name="Westerberg I."/>
            <person name="Brannstrom I.O."/>
            <person name="Guillou S."/>
            <person name="Cros-Aarteil S."/>
            <person name="Calhoun S."/>
            <person name="Kuo A."/>
            <person name="Mondo S."/>
            <person name="Pangilinan J."/>
            <person name="Riley R."/>
            <person name="Labutti K."/>
            <person name="Andreopoulos B."/>
            <person name="Lipzen A."/>
            <person name="Chen C."/>
            <person name="Yanf M."/>
            <person name="Daum C."/>
            <person name="Ng V."/>
            <person name="Clum A."/>
            <person name="Steindorff A."/>
            <person name="Ohm R."/>
            <person name="Martin F."/>
            <person name="Silar P."/>
            <person name="Natvig D."/>
            <person name="Lalanne C."/>
            <person name="Gautier V."/>
            <person name="Ament-Velasquez S.L."/>
            <person name="Kruys A."/>
            <person name="Hutchinson M.I."/>
            <person name="Powell A.J."/>
            <person name="Barry K."/>
            <person name="Miller A.N."/>
            <person name="Grigoriev I.V."/>
            <person name="Debuchy R."/>
            <person name="Gladieux P."/>
            <person name="Thoren M.H."/>
            <person name="Johannesson H."/>
        </authorList>
    </citation>
    <scope>NUCLEOTIDE SEQUENCE</scope>
    <source>
        <strain evidence="1">CBS 955.72</strain>
    </source>
</reference>
<dbReference type="AlphaFoldDB" id="A0AAJ0MKT7"/>
<reference evidence="1" key="1">
    <citation type="journal article" date="2023" name="Mol. Phylogenet. Evol.">
        <title>Genome-scale phylogeny and comparative genomics of the fungal order Sordariales.</title>
        <authorList>
            <person name="Hensen N."/>
            <person name="Bonometti L."/>
            <person name="Westerberg I."/>
            <person name="Brannstrom I.O."/>
            <person name="Guillou S."/>
            <person name="Cros-Aarteil S."/>
            <person name="Calhoun S."/>
            <person name="Haridas S."/>
            <person name="Kuo A."/>
            <person name="Mondo S."/>
            <person name="Pangilinan J."/>
            <person name="Riley R."/>
            <person name="LaButti K."/>
            <person name="Andreopoulos B."/>
            <person name="Lipzen A."/>
            <person name="Chen C."/>
            <person name="Yan M."/>
            <person name="Daum C."/>
            <person name="Ng V."/>
            <person name="Clum A."/>
            <person name="Steindorff A."/>
            <person name="Ohm R.A."/>
            <person name="Martin F."/>
            <person name="Silar P."/>
            <person name="Natvig D.O."/>
            <person name="Lalanne C."/>
            <person name="Gautier V."/>
            <person name="Ament-Velasquez S.L."/>
            <person name="Kruys A."/>
            <person name="Hutchinson M.I."/>
            <person name="Powell A.J."/>
            <person name="Barry K."/>
            <person name="Miller A.N."/>
            <person name="Grigoriev I.V."/>
            <person name="Debuchy R."/>
            <person name="Gladieux P."/>
            <person name="Hiltunen Thoren M."/>
            <person name="Johannesson H."/>
        </authorList>
    </citation>
    <scope>NUCLEOTIDE SEQUENCE</scope>
    <source>
        <strain evidence="1">CBS 955.72</strain>
    </source>
</reference>
<comment type="caution">
    <text evidence="1">The sequence shown here is derived from an EMBL/GenBank/DDBJ whole genome shotgun (WGS) entry which is preliminary data.</text>
</comment>
<sequence length="189" mass="21398">MEHVVGSVDWDVPAVQDTKNLQDYMSIVKDQPISCGTREKQPDLKNLTALTRRLEDSNDMLMDEQQDAIAINAVAVQKLVLVDAVNRSKTVAKEWIEKNGSSATRAFRHTLMLFEENKMHEPARITELNSNTVDKFPLLFGDDTSYGAYASTERQLVERLVEGAQALDSDRSWEDLQGEIEQQMRLISV</sequence>
<dbReference type="EMBL" id="JAUIQD010000001">
    <property type="protein sequence ID" value="KAK3364155.1"/>
    <property type="molecule type" value="Genomic_DNA"/>
</dbReference>
<organism evidence="1 2">
    <name type="scientific">Lasiosphaeria hispida</name>
    <dbReference type="NCBI Taxonomy" id="260671"/>
    <lineage>
        <taxon>Eukaryota</taxon>
        <taxon>Fungi</taxon>
        <taxon>Dikarya</taxon>
        <taxon>Ascomycota</taxon>
        <taxon>Pezizomycotina</taxon>
        <taxon>Sordariomycetes</taxon>
        <taxon>Sordariomycetidae</taxon>
        <taxon>Sordariales</taxon>
        <taxon>Lasiosphaeriaceae</taxon>
        <taxon>Lasiosphaeria</taxon>
    </lineage>
</organism>